<proteinExistence type="predicted"/>
<keyword evidence="2" id="KW-1185">Reference proteome</keyword>
<gene>
    <name evidence="1" type="ORF">H4F99_09505</name>
</gene>
<sequence>MQDAETGSGWLISLGENIAVPLQAPVLGQLVVDPGQPCQHMRVQCRPSGRRYLAGRIVEGWRYRDAHGRGPAGTSDGEVWVDPEQGAVLAYSGRRRGWDRTYGMEASTITYGALPDALFTLPESVSIPEGDAGR</sequence>
<dbReference type="AlphaFoldDB" id="A0A7W3YEX5"/>
<accession>A0A7W3YEX5</accession>
<reference evidence="1 2" key="1">
    <citation type="submission" date="2020-07" db="EMBL/GenBank/DDBJ databases">
        <authorList>
            <person name="Xu S."/>
            <person name="Li A."/>
        </authorList>
    </citation>
    <scope>NUCLEOTIDE SEQUENCE [LARGE SCALE GENOMIC DNA]</scope>
    <source>
        <strain evidence="1 2">SG-8</strain>
    </source>
</reference>
<organism evidence="1 2">
    <name type="scientific">Marilutibacter penaei</name>
    <dbReference type="NCBI Taxonomy" id="2759900"/>
    <lineage>
        <taxon>Bacteria</taxon>
        <taxon>Pseudomonadati</taxon>
        <taxon>Pseudomonadota</taxon>
        <taxon>Gammaproteobacteria</taxon>
        <taxon>Lysobacterales</taxon>
        <taxon>Lysobacteraceae</taxon>
        <taxon>Marilutibacter</taxon>
    </lineage>
</organism>
<evidence type="ECO:0000313" key="1">
    <source>
        <dbReference type="EMBL" id="MBB1088725.1"/>
    </source>
</evidence>
<dbReference type="EMBL" id="JACHTE010000006">
    <property type="protein sequence ID" value="MBB1088725.1"/>
    <property type="molecule type" value="Genomic_DNA"/>
</dbReference>
<comment type="caution">
    <text evidence="1">The sequence shown here is derived from an EMBL/GenBank/DDBJ whole genome shotgun (WGS) entry which is preliminary data.</text>
</comment>
<dbReference type="RefSeq" id="WP_182669502.1">
    <property type="nucleotide sequence ID" value="NZ_JACHTE010000006.1"/>
</dbReference>
<dbReference type="Proteomes" id="UP000552587">
    <property type="component" value="Unassembled WGS sequence"/>
</dbReference>
<name>A0A7W3YEX5_9GAMM</name>
<evidence type="ECO:0000313" key="2">
    <source>
        <dbReference type="Proteomes" id="UP000552587"/>
    </source>
</evidence>
<protein>
    <submittedName>
        <fullName evidence="1">Uncharacterized protein</fullName>
    </submittedName>
</protein>